<dbReference type="CDD" id="cd00165">
    <property type="entry name" value="S4"/>
    <property type="match status" value="1"/>
</dbReference>
<keyword evidence="7 10" id="KW-0687">Ribonucleoprotein</keyword>
<keyword evidence="5 10" id="KW-0694">RNA-binding</keyword>
<evidence type="ECO:0000256" key="6">
    <source>
        <dbReference type="ARBA" id="ARBA00022980"/>
    </source>
</evidence>
<accession>A0A9D1MG24</accession>
<dbReference type="SMART" id="SM01390">
    <property type="entry name" value="Ribosomal_S4"/>
    <property type="match status" value="1"/>
</dbReference>
<dbReference type="Proteomes" id="UP000824081">
    <property type="component" value="Unassembled WGS sequence"/>
</dbReference>
<dbReference type="Pfam" id="PF00163">
    <property type="entry name" value="Ribosomal_S4"/>
    <property type="match status" value="1"/>
</dbReference>
<dbReference type="SUPFAM" id="SSF55174">
    <property type="entry name" value="Alpha-L RNA-binding motif"/>
    <property type="match status" value="1"/>
</dbReference>
<dbReference type="SMART" id="SM00363">
    <property type="entry name" value="S4"/>
    <property type="match status" value="1"/>
</dbReference>
<dbReference type="GO" id="GO:0015935">
    <property type="term" value="C:small ribosomal subunit"/>
    <property type="evidence" value="ECO:0007669"/>
    <property type="project" value="InterPro"/>
</dbReference>
<evidence type="ECO:0000256" key="10">
    <source>
        <dbReference type="HAMAP-Rule" id="MF_01306"/>
    </source>
</evidence>
<evidence type="ECO:0000256" key="2">
    <source>
        <dbReference type="ARBA" id="ARBA00003866"/>
    </source>
</evidence>
<dbReference type="Gene3D" id="3.10.290.10">
    <property type="entry name" value="RNA-binding S4 domain"/>
    <property type="match status" value="1"/>
</dbReference>
<organism evidence="14 15">
    <name type="scientific">Candidatus Scatosoma pullistercoris</name>
    <dbReference type="NCBI Taxonomy" id="2840934"/>
    <lineage>
        <taxon>Bacteria</taxon>
        <taxon>Bacillati</taxon>
        <taxon>Bacillota</taxon>
        <taxon>Clostridia</taxon>
        <taxon>Candidatus Scatosoma</taxon>
    </lineage>
</organism>
<name>A0A9D1MG24_9FIRM</name>
<dbReference type="HAMAP" id="MF_01306_B">
    <property type="entry name" value="Ribosomal_uS4_B"/>
    <property type="match status" value="1"/>
</dbReference>
<dbReference type="NCBIfam" id="NF003717">
    <property type="entry name" value="PRK05327.1"/>
    <property type="match status" value="1"/>
</dbReference>
<evidence type="ECO:0000256" key="9">
    <source>
        <dbReference type="ARBA" id="ARBA00035254"/>
    </source>
</evidence>
<dbReference type="InterPro" id="IPR036986">
    <property type="entry name" value="S4_RNA-bd_sf"/>
</dbReference>
<protein>
    <recommendedName>
        <fullName evidence="9 10">Small ribosomal subunit protein uS4</fullName>
    </recommendedName>
</protein>
<comment type="function">
    <text evidence="2 10">One of the primary rRNA binding proteins, it binds directly to 16S rRNA where it nucleates assembly of the body of the 30S subunit.</text>
</comment>
<dbReference type="GO" id="GO:0003735">
    <property type="term" value="F:structural constituent of ribosome"/>
    <property type="evidence" value="ECO:0007669"/>
    <property type="project" value="InterPro"/>
</dbReference>
<dbReference type="InterPro" id="IPR002942">
    <property type="entry name" value="S4_RNA-bd"/>
</dbReference>
<dbReference type="InterPro" id="IPR018079">
    <property type="entry name" value="Ribosomal_uS4_CS"/>
</dbReference>
<dbReference type="InterPro" id="IPR001912">
    <property type="entry name" value="Ribosomal_uS4_N"/>
</dbReference>
<dbReference type="Gene3D" id="1.10.1050.10">
    <property type="entry name" value="Ribosomal Protein S4 Delta 41, Chain A, domain 1"/>
    <property type="match status" value="1"/>
</dbReference>
<evidence type="ECO:0000256" key="3">
    <source>
        <dbReference type="ARBA" id="ARBA00007465"/>
    </source>
</evidence>
<evidence type="ECO:0000313" key="14">
    <source>
        <dbReference type="EMBL" id="HIU59403.1"/>
    </source>
</evidence>
<dbReference type="NCBIfam" id="TIGR01017">
    <property type="entry name" value="rpsD_bact"/>
    <property type="match status" value="1"/>
</dbReference>
<evidence type="ECO:0000259" key="13">
    <source>
        <dbReference type="SMART" id="SM01390"/>
    </source>
</evidence>
<evidence type="ECO:0000256" key="1">
    <source>
        <dbReference type="ARBA" id="ARBA00003004"/>
    </source>
</evidence>
<dbReference type="GO" id="GO:0042274">
    <property type="term" value="P:ribosomal small subunit biogenesis"/>
    <property type="evidence" value="ECO:0007669"/>
    <property type="project" value="TreeGrafter"/>
</dbReference>
<evidence type="ECO:0000256" key="5">
    <source>
        <dbReference type="ARBA" id="ARBA00022884"/>
    </source>
</evidence>
<dbReference type="InterPro" id="IPR005709">
    <property type="entry name" value="Ribosomal_uS4_bac-type"/>
</dbReference>
<dbReference type="PROSITE" id="PS50889">
    <property type="entry name" value="S4"/>
    <property type="match status" value="1"/>
</dbReference>
<keyword evidence="6 10" id="KW-0689">Ribosomal protein</keyword>
<keyword evidence="4 10" id="KW-0699">rRNA-binding</keyword>
<dbReference type="AlphaFoldDB" id="A0A9D1MG24"/>
<proteinExistence type="inferred from homology"/>
<comment type="function">
    <text evidence="1 10">With S5 and S12 plays an important role in translational accuracy.</text>
</comment>
<evidence type="ECO:0000256" key="4">
    <source>
        <dbReference type="ARBA" id="ARBA00022730"/>
    </source>
</evidence>
<dbReference type="PANTHER" id="PTHR11831:SF4">
    <property type="entry name" value="SMALL RIBOSOMAL SUBUNIT PROTEIN US4M"/>
    <property type="match status" value="1"/>
</dbReference>
<dbReference type="GO" id="GO:0019843">
    <property type="term" value="F:rRNA binding"/>
    <property type="evidence" value="ECO:0007669"/>
    <property type="project" value="UniProtKB-UniRule"/>
</dbReference>
<reference evidence="14" key="2">
    <citation type="journal article" date="2021" name="PeerJ">
        <title>Extensive microbial diversity within the chicken gut microbiome revealed by metagenomics and culture.</title>
        <authorList>
            <person name="Gilroy R."/>
            <person name="Ravi A."/>
            <person name="Getino M."/>
            <person name="Pursley I."/>
            <person name="Horton D.L."/>
            <person name="Alikhan N.F."/>
            <person name="Baker D."/>
            <person name="Gharbi K."/>
            <person name="Hall N."/>
            <person name="Watson M."/>
            <person name="Adriaenssens E.M."/>
            <person name="Foster-Nyarko E."/>
            <person name="Jarju S."/>
            <person name="Secka A."/>
            <person name="Antonio M."/>
            <person name="Oren A."/>
            <person name="Chaudhuri R.R."/>
            <person name="La Ragione R."/>
            <person name="Hildebrand F."/>
            <person name="Pallen M.J."/>
        </authorList>
    </citation>
    <scope>NUCLEOTIDE SEQUENCE</scope>
    <source>
        <strain evidence="14">11687</strain>
    </source>
</reference>
<feature type="domain" description="Small ribosomal subunit protein uS4 N-terminal" evidence="13">
    <location>
        <begin position="3"/>
        <end position="97"/>
    </location>
</feature>
<evidence type="ECO:0000256" key="11">
    <source>
        <dbReference type="RuleBase" id="RU003699"/>
    </source>
</evidence>
<dbReference type="GO" id="GO:0006412">
    <property type="term" value="P:translation"/>
    <property type="evidence" value="ECO:0007669"/>
    <property type="project" value="UniProtKB-UniRule"/>
</dbReference>
<evidence type="ECO:0000256" key="7">
    <source>
        <dbReference type="ARBA" id="ARBA00023274"/>
    </source>
</evidence>
<dbReference type="PROSITE" id="PS00632">
    <property type="entry name" value="RIBOSOMAL_S4"/>
    <property type="match status" value="1"/>
</dbReference>
<reference evidence="14" key="1">
    <citation type="submission" date="2020-10" db="EMBL/GenBank/DDBJ databases">
        <authorList>
            <person name="Gilroy R."/>
        </authorList>
    </citation>
    <scope>NUCLEOTIDE SEQUENCE</scope>
    <source>
        <strain evidence="14">11687</strain>
    </source>
</reference>
<comment type="subunit">
    <text evidence="8 10">Part of the 30S ribosomal subunit. Contacts protein S5. The interaction surface between S4 and S5 is involved in control of translational fidelity.</text>
</comment>
<sequence>MAVYREAKCKLCRREGAKLFLKGDKCYMEKCPFNKRPVAPGQHGASRKKVSEYGLQLREKQKTKRIYGVQEGQFRKYYEIADRMKGVTGENMLSLLERRLDNVVYRMGIAPSRTQARQIVNHAHISVNGKKVTIPSYIVKAGDVVVVKENRKGNKYFTALKETKAGSNMPKWVEFDREKLEGKVLALPTREDIDSQIAEHIIVELYSK</sequence>
<evidence type="ECO:0000313" key="15">
    <source>
        <dbReference type="Proteomes" id="UP000824081"/>
    </source>
</evidence>
<evidence type="ECO:0000256" key="8">
    <source>
        <dbReference type="ARBA" id="ARBA00025813"/>
    </source>
</evidence>
<comment type="caution">
    <text evidence="14">The sequence shown here is derived from an EMBL/GenBank/DDBJ whole genome shotgun (WGS) entry which is preliminary data.</text>
</comment>
<dbReference type="EMBL" id="DVMZ01000128">
    <property type="protein sequence ID" value="HIU59403.1"/>
    <property type="molecule type" value="Genomic_DNA"/>
</dbReference>
<comment type="similarity">
    <text evidence="3 10 11">Belongs to the universal ribosomal protein uS4 family.</text>
</comment>
<feature type="domain" description="RNA-binding S4" evidence="12">
    <location>
        <begin position="98"/>
        <end position="157"/>
    </location>
</feature>
<dbReference type="InterPro" id="IPR022801">
    <property type="entry name" value="Ribosomal_uS4"/>
</dbReference>
<gene>
    <name evidence="10 14" type="primary">rpsD</name>
    <name evidence="14" type="ORF">IAC57_04795</name>
</gene>
<dbReference type="Pfam" id="PF01479">
    <property type="entry name" value="S4"/>
    <property type="match status" value="1"/>
</dbReference>
<evidence type="ECO:0000259" key="12">
    <source>
        <dbReference type="SMART" id="SM00363"/>
    </source>
</evidence>
<dbReference type="FunFam" id="1.10.1050.10:FF:000001">
    <property type="entry name" value="30S ribosomal protein S4"/>
    <property type="match status" value="1"/>
</dbReference>
<dbReference type="PANTHER" id="PTHR11831">
    <property type="entry name" value="30S 40S RIBOSOMAL PROTEIN"/>
    <property type="match status" value="1"/>
</dbReference>
<dbReference type="FunFam" id="3.10.290.10:FF:000001">
    <property type="entry name" value="30S ribosomal protein S4"/>
    <property type="match status" value="1"/>
</dbReference>